<dbReference type="GeneID" id="30994304"/>
<dbReference type="SUPFAM" id="SSF48163">
    <property type="entry name" value="An anticodon-binding domain of class I aminoacyl-tRNA synthetases"/>
    <property type="match status" value="1"/>
</dbReference>
<evidence type="ECO:0000256" key="5">
    <source>
        <dbReference type="ARBA" id="ARBA00022741"/>
    </source>
</evidence>
<dbReference type="InterPro" id="IPR045462">
    <property type="entry name" value="aa-tRNA-synth_I_cd-bd"/>
</dbReference>
<dbReference type="RefSeq" id="XP_020075396.1">
    <property type="nucleotide sequence ID" value="XM_020219754.1"/>
</dbReference>
<dbReference type="Proteomes" id="UP000095085">
    <property type="component" value="Unassembled WGS sequence"/>
</dbReference>
<dbReference type="PANTHER" id="PTHR43311">
    <property type="entry name" value="GLUTAMATE--TRNA LIGASE"/>
    <property type="match status" value="1"/>
</dbReference>
<evidence type="ECO:0000256" key="3">
    <source>
        <dbReference type="ARBA" id="ARBA00012835"/>
    </source>
</evidence>
<name>A0A1E4RGE0_9ASCO</name>
<dbReference type="SUPFAM" id="SSF52374">
    <property type="entry name" value="Nucleotidylyl transferase"/>
    <property type="match status" value="1"/>
</dbReference>
<feature type="compositionally biased region" description="Polar residues" evidence="12">
    <location>
        <begin position="31"/>
        <end position="41"/>
    </location>
</feature>
<evidence type="ECO:0000256" key="9">
    <source>
        <dbReference type="ARBA" id="ARBA00030865"/>
    </source>
</evidence>
<dbReference type="STRING" id="984485.A0A1E4RGE0"/>
<dbReference type="EMBL" id="KV454542">
    <property type="protein sequence ID" value="ODV66329.1"/>
    <property type="molecule type" value="Genomic_DNA"/>
</dbReference>
<dbReference type="Pfam" id="PF00749">
    <property type="entry name" value="tRNA-synt_1c"/>
    <property type="match status" value="1"/>
</dbReference>
<keyword evidence="4 11" id="KW-0436">Ligase</keyword>
<dbReference type="GO" id="GO:0005739">
    <property type="term" value="C:mitochondrion"/>
    <property type="evidence" value="ECO:0007669"/>
    <property type="project" value="UniProtKB-SubCell"/>
</dbReference>
<dbReference type="InterPro" id="IPR020058">
    <property type="entry name" value="Glu/Gln-tRNA-synth_Ib_cat-dom"/>
</dbReference>
<evidence type="ECO:0000313" key="16">
    <source>
        <dbReference type="Proteomes" id="UP000095085"/>
    </source>
</evidence>
<dbReference type="Pfam" id="PF19269">
    <property type="entry name" value="Anticodon_2"/>
    <property type="match status" value="1"/>
</dbReference>
<dbReference type="Gene3D" id="1.10.10.350">
    <property type="match status" value="1"/>
</dbReference>
<organism evidence="15 16">
    <name type="scientific">Hyphopichia burtonii NRRL Y-1933</name>
    <dbReference type="NCBI Taxonomy" id="984485"/>
    <lineage>
        <taxon>Eukaryota</taxon>
        <taxon>Fungi</taxon>
        <taxon>Dikarya</taxon>
        <taxon>Ascomycota</taxon>
        <taxon>Saccharomycotina</taxon>
        <taxon>Pichiomycetes</taxon>
        <taxon>Debaryomycetaceae</taxon>
        <taxon>Hyphopichia</taxon>
    </lineage>
</organism>
<dbReference type="EC" id="6.1.1.17" evidence="3"/>
<evidence type="ECO:0000256" key="1">
    <source>
        <dbReference type="ARBA" id="ARBA00004173"/>
    </source>
</evidence>
<feature type="domain" description="Aminoacyl-tRNA synthetase class I anticodon-binding" evidence="14">
    <location>
        <begin position="392"/>
        <end position="518"/>
    </location>
</feature>
<feature type="domain" description="Glutamyl/glutaminyl-tRNA synthetase class Ib catalytic" evidence="13">
    <location>
        <begin position="42"/>
        <end position="363"/>
    </location>
</feature>
<accession>A0A1E4RGE0</accession>
<evidence type="ECO:0000256" key="4">
    <source>
        <dbReference type="ARBA" id="ARBA00022598"/>
    </source>
</evidence>
<protein>
    <recommendedName>
        <fullName evidence="10">Glutamate--tRNA ligase, mitochondrial</fullName>
        <ecNumber evidence="3">6.1.1.17</ecNumber>
    </recommendedName>
    <alternativeName>
        <fullName evidence="9">Glutamyl-tRNA synthetase</fullName>
    </alternativeName>
</protein>
<dbReference type="InterPro" id="IPR008925">
    <property type="entry name" value="aa_tRNA-synth_I_cd-bd_sf"/>
</dbReference>
<evidence type="ECO:0000256" key="8">
    <source>
        <dbReference type="ARBA" id="ARBA00023146"/>
    </source>
</evidence>
<dbReference type="PANTHER" id="PTHR43311:SF2">
    <property type="entry name" value="GLUTAMATE--TRNA LIGASE, MITOCHONDRIAL-RELATED"/>
    <property type="match status" value="1"/>
</dbReference>
<evidence type="ECO:0000256" key="11">
    <source>
        <dbReference type="RuleBase" id="RU363037"/>
    </source>
</evidence>
<comment type="similarity">
    <text evidence="2">Belongs to the class-I aminoacyl-tRNA synthetase family. Glutamate--tRNA ligase type 1 subfamily.</text>
</comment>
<keyword evidence="8 11" id="KW-0030">Aminoacyl-tRNA synthetase</keyword>
<dbReference type="GO" id="GO:0008270">
    <property type="term" value="F:zinc ion binding"/>
    <property type="evidence" value="ECO:0007669"/>
    <property type="project" value="InterPro"/>
</dbReference>
<dbReference type="InterPro" id="IPR000924">
    <property type="entry name" value="Glu/Gln-tRNA-synth"/>
</dbReference>
<evidence type="ECO:0000256" key="10">
    <source>
        <dbReference type="ARBA" id="ARBA00072917"/>
    </source>
</evidence>
<dbReference type="InterPro" id="IPR049940">
    <property type="entry name" value="GluQ/Sye"/>
</dbReference>
<keyword evidence="16" id="KW-1185">Reference proteome</keyword>
<gene>
    <name evidence="15" type="ORF">HYPBUDRAFT_140512</name>
</gene>
<dbReference type="InterPro" id="IPR033910">
    <property type="entry name" value="GluRS_core"/>
</dbReference>
<keyword evidence="5 11" id="KW-0547">Nucleotide-binding</keyword>
<dbReference type="CDD" id="cd00808">
    <property type="entry name" value="GluRS_core"/>
    <property type="match status" value="1"/>
</dbReference>
<dbReference type="GO" id="GO:0032543">
    <property type="term" value="P:mitochondrial translation"/>
    <property type="evidence" value="ECO:0007669"/>
    <property type="project" value="EnsemblFungi"/>
</dbReference>
<dbReference type="Gene3D" id="3.40.50.620">
    <property type="entry name" value="HUPs"/>
    <property type="match status" value="1"/>
</dbReference>
<dbReference type="GO" id="GO:0005524">
    <property type="term" value="F:ATP binding"/>
    <property type="evidence" value="ECO:0007669"/>
    <property type="project" value="UniProtKB-KW"/>
</dbReference>
<comment type="subcellular location">
    <subcellularLocation>
        <location evidence="1">Mitochondrion</location>
    </subcellularLocation>
</comment>
<dbReference type="FunFam" id="3.40.50.620:FF:000045">
    <property type="entry name" value="Glutamate--tRNA ligase, mitochondrial"/>
    <property type="match status" value="1"/>
</dbReference>
<evidence type="ECO:0000256" key="7">
    <source>
        <dbReference type="ARBA" id="ARBA00022917"/>
    </source>
</evidence>
<evidence type="ECO:0000256" key="2">
    <source>
        <dbReference type="ARBA" id="ARBA00007894"/>
    </source>
</evidence>
<dbReference type="GO" id="GO:0000049">
    <property type="term" value="F:tRNA binding"/>
    <property type="evidence" value="ECO:0007669"/>
    <property type="project" value="InterPro"/>
</dbReference>
<dbReference type="GO" id="GO:0006424">
    <property type="term" value="P:glutamyl-tRNA aminoacylation"/>
    <property type="evidence" value="ECO:0007669"/>
    <property type="project" value="InterPro"/>
</dbReference>
<dbReference type="NCBIfam" id="TIGR00464">
    <property type="entry name" value="gltX_bact"/>
    <property type="match status" value="1"/>
</dbReference>
<dbReference type="InterPro" id="IPR004527">
    <property type="entry name" value="Glu-tRNA-ligase_bac/mito"/>
</dbReference>
<proteinExistence type="inferred from homology"/>
<dbReference type="GO" id="GO:0004818">
    <property type="term" value="F:glutamate-tRNA ligase activity"/>
    <property type="evidence" value="ECO:0007669"/>
    <property type="project" value="UniProtKB-EC"/>
</dbReference>
<reference evidence="16" key="1">
    <citation type="submission" date="2016-05" db="EMBL/GenBank/DDBJ databases">
        <title>Comparative genomics of biotechnologically important yeasts.</title>
        <authorList>
            <consortium name="DOE Joint Genome Institute"/>
            <person name="Riley R."/>
            <person name="Haridas S."/>
            <person name="Wolfe K.H."/>
            <person name="Lopes M.R."/>
            <person name="Hittinger C.T."/>
            <person name="Goker M."/>
            <person name="Salamov A."/>
            <person name="Wisecaver J."/>
            <person name="Long T.M."/>
            <person name="Aerts A.L."/>
            <person name="Barry K."/>
            <person name="Choi C."/>
            <person name="Clum A."/>
            <person name="Coughlan A.Y."/>
            <person name="Deshpande S."/>
            <person name="Douglass A.P."/>
            <person name="Hanson S.J."/>
            <person name="Klenk H.-P."/>
            <person name="Labutti K."/>
            <person name="Lapidus A."/>
            <person name="Lindquist E."/>
            <person name="Lipzen A."/>
            <person name="Meier-Kolthoff J.P."/>
            <person name="Ohm R.A."/>
            <person name="Otillar R.P."/>
            <person name="Pangilinan J."/>
            <person name="Peng Y."/>
            <person name="Rokas A."/>
            <person name="Rosa C.A."/>
            <person name="Scheuner C."/>
            <person name="Sibirny A.A."/>
            <person name="Slot J.C."/>
            <person name="Stielow J.B."/>
            <person name="Sun H."/>
            <person name="Kurtzman C.P."/>
            <person name="Blackwell M."/>
            <person name="Grigoriev I.V."/>
            <person name="Jeffries T.W."/>
        </authorList>
    </citation>
    <scope>NUCLEOTIDE SEQUENCE [LARGE SCALE GENOMIC DNA]</scope>
    <source>
        <strain evidence="16">NRRL Y-1933</strain>
    </source>
</reference>
<dbReference type="InterPro" id="IPR014729">
    <property type="entry name" value="Rossmann-like_a/b/a_fold"/>
</dbReference>
<feature type="region of interest" description="Disordered" evidence="12">
    <location>
        <begin position="26"/>
        <end position="48"/>
    </location>
</feature>
<evidence type="ECO:0000256" key="6">
    <source>
        <dbReference type="ARBA" id="ARBA00022840"/>
    </source>
</evidence>
<dbReference type="OrthoDB" id="428822at2759"/>
<sequence length="521" mass="59524">MLKPGQSGGSWIRFYSTKKFSLKGKLKTSPKNKSIQPTTPARTRFAPSPTGHLHLGSLRTALYNYLLAKSTGGQFLLRLEDTDQKRLVADAEQNIYDSLKWCGLKIDEGPNEGGPYAPYRQSERMNIYKKYVDQLVESGKAYYCNCSKERLLDLRESATKLKPPTTVTYDRKCFHDNHHSDHNAEQIVRFKSPDTYSSFTDLMHGEKNLQPQYNLQDRRYDDFVIMKSDGLPTYHFANVIDDHLMGITHVIRGEEWLSSTPKHIALYEAFGWKPPSYVHIPLLTSLEDKKLSKRQGDIGILSMKEKGILPEAVTNFCALFGWSPTRIVPGVSSSEVMTLHDLIDKFSLDTLTKGNAKVKDDKLLFFNKHHLRNRINEPDSLDELVDSYFPRFNEFTNGKYNKEYLKKLLISLSQSLSTIHDIENIHSYIFKDVEHSKIDESQIPSQAKEVLTILKDLDHSDFNSCIDEITKALPDTKKKDIFHSIRFALSGGISGVTIPLLIELIGEVEYKKRLQNALNIL</sequence>
<evidence type="ECO:0000313" key="15">
    <source>
        <dbReference type="EMBL" id="ODV66329.1"/>
    </source>
</evidence>
<dbReference type="AlphaFoldDB" id="A0A1E4RGE0"/>
<evidence type="ECO:0000259" key="13">
    <source>
        <dbReference type="Pfam" id="PF00749"/>
    </source>
</evidence>
<evidence type="ECO:0000256" key="12">
    <source>
        <dbReference type="SAM" id="MobiDB-lite"/>
    </source>
</evidence>
<dbReference type="HAMAP" id="MF_00022">
    <property type="entry name" value="Glu_tRNA_synth_type1"/>
    <property type="match status" value="1"/>
</dbReference>
<keyword evidence="7 11" id="KW-0648">Protein biosynthesis</keyword>
<dbReference type="PRINTS" id="PR00987">
    <property type="entry name" value="TRNASYNTHGLU"/>
</dbReference>
<dbReference type="InterPro" id="IPR020751">
    <property type="entry name" value="aa-tRNA-synth_I_codon-bd_sub2"/>
</dbReference>
<keyword evidence="6 11" id="KW-0067">ATP-binding</keyword>
<evidence type="ECO:0000259" key="14">
    <source>
        <dbReference type="Pfam" id="PF19269"/>
    </source>
</evidence>